<name>A0A1Z5KGZ8_FISSO</name>
<proteinExistence type="predicted"/>
<reference evidence="3 4" key="1">
    <citation type="journal article" date="2015" name="Plant Cell">
        <title>Oil accumulation by the oleaginous diatom Fistulifera solaris as revealed by the genome and transcriptome.</title>
        <authorList>
            <person name="Tanaka T."/>
            <person name="Maeda Y."/>
            <person name="Veluchamy A."/>
            <person name="Tanaka M."/>
            <person name="Abida H."/>
            <person name="Marechal E."/>
            <person name="Bowler C."/>
            <person name="Muto M."/>
            <person name="Sunaga Y."/>
            <person name="Tanaka M."/>
            <person name="Yoshino T."/>
            <person name="Taniguchi T."/>
            <person name="Fukuda Y."/>
            <person name="Nemoto M."/>
            <person name="Matsumoto M."/>
            <person name="Wong P.S."/>
            <person name="Aburatani S."/>
            <person name="Fujibuchi W."/>
        </authorList>
    </citation>
    <scope>NUCLEOTIDE SEQUENCE [LARGE SCALE GENOMIC DNA]</scope>
    <source>
        <strain evidence="3 4">JPCC DA0580</strain>
    </source>
</reference>
<evidence type="ECO:0000313" key="4">
    <source>
        <dbReference type="Proteomes" id="UP000198406"/>
    </source>
</evidence>
<keyword evidence="4" id="KW-1185">Reference proteome</keyword>
<accession>A0A1Z5KGZ8</accession>
<feature type="domain" description="DUF7467" evidence="2">
    <location>
        <begin position="1"/>
        <end position="23"/>
    </location>
</feature>
<dbReference type="Proteomes" id="UP000198406">
    <property type="component" value="Unassembled WGS sequence"/>
</dbReference>
<feature type="region of interest" description="Disordered" evidence="1">
    <location>
        <begin position="130"/>
        <end position="157"/>
    </location>
</feature>
<feature type="domain" description="DUF7467" evidence="2">
    <location>
        <begin position="204"/>
        <end position="297"/>
    </location>
</feature>
<feature type="non-terminal residue" evidence="3">
    <location>
        <position position="1"/>
    </location>
</feature>
<sequence>YHSSCSSNLELKNRFGASQLVEFVNELQGNVTCFNDANFGFEIVVPVTIDGDAAEIIALTANTNFAGFLDLSDQVAGQVVEPGGSISANIVTTFDLTTRQRYTLLIQVVASAVPTGTICTGTNFTEFLAGNPPPLDSTTTAPTRGPTVSPAPTPDPQTTACSVEGQMVCQTLDPQGRILSFCDDVGNPADSVCGGDLEATALGFRYNGGATYPESAWITISGGRTGTVVSDRVNVGGQVYGEGDFRGEAFVVVSQLNAGGTGPGERIEQFQFDTNCREGEEVLRLTDIYGSLELTDYRNALGRQSSIANVRMQYFVRNLEGFAMIAEDAFVNSDFQILVSDYIPDPTEIEVGPRQRVIVHEETRPVDFGAKFDNGETLSFSMNVTGRGEISSLPCFDELDFSF</sequence>
<dbReference type="EMBL" id="BDSP01000223">
    <property type="protein sequence ID" value="GAX25238.1"/>
    <property type="molecule type" value="Genomic_DNA"/>
</dbReference>
<dbReference type="InterPro" id="IPR055890">
    <property type="entry name" value="DUF7467"/>
</dbReference>
<gene>
    <name evidence="3" type="ORF">FisN_5Lu374</name>
</gene>
<protein>
    <recommendedName>
        <fullName evidence="2">DUF7467 domain-containing protein</fullName>
    </recommendedName>
</protein>
<comment type="caution">
    <text evidence="3">The sequence shown here is derived from an EMBL/GenBank/DDBJ whole genome shotgun (WGS) entry which is preliminary data.</text>
</comment>
<organism evidence="3 4">
    <name type="scientific">Fistulifera solaris</name>
    <name type="common">Oleaginous diatom</name>
    <dbReference type="NCBI Taxonomy" id="1519565"/>
    <lineage>
        <taxon>Eukaryota</taxon>
        <taxon>Sar</taxon>
        <taxon>Stramenopiles</taxon>
        <taxon>Ochrophyta</taxon>
        <taxon>Bacillariophyta</taxon>
        <taxon>Bacillariophyceae</taxon>
        <taxon>Bacillariophycidae</taxon>
        <taxon>Naviculales</taxon>
        <taxon>Naviculaceae</taxon>
        <taxon>Fistulifera</taxon>
    </lineage>
</organism>
<evidence type="ECO:0000259" key="2">
    <source>
        <dbReference type="Pfam" id="PF24269"/>
    </source>
</evidence>
<evidence type="ECO:0000313" key="3">
    <source>
        <dbReference type="EMBL" id="GAX25238.1"/>
    </source>
</evidence>
<dbReference type="OrthoDB" id="48918at2759"/>
<dbReference type="Pfam" id="PF24269">
    <property type="entry name" value="DUF7467"/>
    <property type="match status" value="2"/>
</dbReference>
<dbReference type="AlphaFoldDB" id="A0A1Z5KGZ8"/>
<evidence type="ECO:0000256" key="1">
    <source>
        <dbReference type="SAM" id="MobiDB-lite"/>
    </source>
</evidence>
<dbReference type="InParanoid" id="A0A1Z5KGZ8"/>